<gene>
    <name evidence="2" type="ORF">LIER_40822</name>
</gene>
<proteinExistence type="predicted"/>
<comment type="caution">
    <text evidence="2">The sequence shown here is derived from an EMBL/GenBank/DDBJ whole genome shotgun (WGS) entry which is preliminary data.</text>
</comment>
<dbReference type="EMBL" id="BAABME010024219">
    <property type="protein sequence ID" value="GAA0169745.1"/>
    <property type="molecule type" value="Genomic_DNA"/>
</dbReference>
<keyword evidence="3" id="KW-1185">Reference proteome</keyword>
<evidence type="ECO:0000313" key="2">
    <source>
        <dbReference type="EMBL" id="GAA0169745.1"/>
    </source>
</evidence>
<feature type="region of interest" description="Disordered" evidence="1">
    <location>
        <begin position="33"/>
        <end position="105"/>
    </location>
</feature>
<organism evidence="2 3">
    <name type="scientific">Lithospermum erythrorhizon</name>
    <name type="common">Purple gromwell</name>
    <name type="synonym">Lithospermum officinale var. erythrorhizon</name>
    <dbReference type="NCBI Taxonomy" id="34254"/>
    <lineage>
        <taxon>Eukaryota</taxon>
        <taxon>Viridiplantae</taxon>
        <taxon>Streptophyta</taxon>
        <taxon>Embryophyta</taxon>
        <taxon>Tracheophyta</taxon>
        <taxon>Spermatophyta</taxon>
        <taxon>Magnoliopsida</taxon>
        <taxon>eudicotyledons</taxon>
        <taxon>Gunneridae</taxon>
        <taxon>Pentapetalae</taxon>
        <taxon>asterids</taxon>
        <taxon>lamiids</taxon>
        <taxon>Boraginales</taxon>
        <taxon>Boraginaceae</taxon>
        <taxon>Boraginoideae</taxon>
        <taxon>Lithospermeae</taxon>
        <taxon>Lithospermum</taxon>
    </lineage>
</organism>
<sequence length="407" mass="45057">MAKALLDFRVLKGYSDWLDSVFFAESIRSAPLGPGKGKSAPRLPNPVIPSVSKPLKKRSLPEDDSVDRDPKHAKWGSARRPDPVVVPSPNAPIVATPDEAPAEAMDTEEPSDWMVTEVADDDVLAASSFAGVQRIKSIFRDSLMVAWAELCSLVDHRSYEVLLTEEEGMMDSFQTLKRFSGQDLLSQDEEVEAVLSKARHLKDARGSVVPLEIHDRLAASEERAACLRQELTELVIHEEGLRRQVTVRESVITGLEAEQAEFALKAASLEESIKKGRESCVEQLGIELMSLCFPSSSYNVSSYVKRCIPKSMTSSRVLLVCGVTSYMNSAFRLWMLTGSIDGSDGTSSSVMFTRNEKSTLSSGSSRFPDAFGLCRACLHVFFWWQCGSSYLLLLTSHSLWKTDMCWV</sequence>
<dbReference type="AlphaFoldDB" id="A0AAV3R3T8"/>
<evidence type="ECO:0000313" key="3">
    <source>
        <dbReference type="Proteomes" id="UP001454036"/>
    </source>
</evidence>
<accession>A0AAV3R3T8</accession>
<dbReference type="Proteomes" id="UP001454036">
    <property type="component" value="Unassembled WGS sequence"/>
</dbReference>
<protein>
    <submittedName>
        <fullName evidence="2">Uncharacterized protein</fullName>
    </submittedName>
</protein>
<name>A0AAV3R3T8_LITER</name>
<evidence type="ECO:0000256" key="1">
    <source>
        <dbReference type="SAM" id="MobiDB-lite"/>
    </source>
</evidence>
<reference evidence="2 3" key="1">
    <citation type="submission" date="2024-01" db="EMBL/GenBank/DDBJ databases">
        <title>The complete chloroplast genome sequence of Lithospermum erythrorhizon: insights into the phylogenetic relationship among Boraginaceae species and the maternal lineages of purple gromwells.</title>
        <authorList>
            <person name="Okada T."/>
            <person name="Watanabe K."/>
        </authorList>
    </citation>
    <scope>NUCLEOTIDE SEQUENCE [LARGE SCALE GENOMIC DNA]</scope>
</reference>